<evidence type="ECO:0000256" key="1">
    <source>
        <dbReference type="ARBA" id="ARBA00012552"/>
    </source>
</evidence>
<keyword evidence="13" id="KW-0542">Nucleomorph</keyword>
<keyword evidence="13" id="KW-0396">Initiation factor</keyword>
<organism evidence="13 14">
    <name type="scientific">Cryptomonas paramaecium</name>
    <dbReference type="NCBI Taxonomy" id="2898"/>
    <lineage>
        <taxon>Eukaryota</taxon>
        <taxon>Cryptophyceae</taxon>
        <taxon>Cryptomonadales</taxon>
        <taxon>Cryptomonadaceae</taxon>
        <taxon>Cryptomonas</taxon>
    </lineage>
</organism>
<dbReference type="FunFam" id="3.40.50.300:FF:000031">
    <property type="entry name" value="Eukaryotic initiation factor 4A-III"/>
    <property type="match status" value="1"/>
</dbReference>
<dbReference type="PROSITE" id="PS51192">
    <property type="entry name" value="HELICASE_ATP_BIND_1"/>
    <property type="match status" value="1"/>
</dbReference>
<feature type="domain" description="DEAD-box RNA helicase Q" evidence="12">
    <location>
        <begin position="17"/>
        <end position="45"/>
    </location>
</feature>
<keyword evidence="13" id="KW-0648">Protein biosynthesis</keyword>
<keyword evidence="3 9" id="KW-0378">Hydrolase</keyword>
<dbReference type="AlphaFoldDB" id="F2HHP3"/>
<dbReference type="SMART" id="SM00490">
    <property type="entry name" value="HELICc"/>
    <property type="match status" value="1"/>
</dbReference>
<dbReference type="GeneID" id="10447232"/>
<feature type="short sequence motif" description="Q motif" evidence="8">
    <location>
        <begin position="17"/>
        <end position="45"/>
    </location>
</feature>
<dbReference type="SMART" id="SM00487">
    <property type="entry name" value="DEXDc"/>
    <property type="match status" value="1"/>
</dbReference>
<dbReference type="EMBL" id="CP002173">
    <property type="protein sequence ID" value="AEA38839.1"/>
    <property type="molecule type" value="Genomic_DNA"/>
</dbReference>
<comment type="similarity">
    <text evidence="9">Belongs to the DEAD box helicase family.</text>
</comment>
<evidence type="ECO:0000259" key="11">
    <source>
        <dbReference type="PROSITE" id="PS51194"/>
    </source>
</evidence>
<proteinExistence type="inferred from homology"/>
<dbReference type="PROSITE" id="PS51194">
    <property type="entry name" value="HELICASE_CTER"/>
    <property type="match status" value="1"/>
</dbReference>
<evidence type="ECO:0000313" key="13">
    <source>
        <dbReference type="EMBL" id="AEA38839.1"/>
    </source>
</evidence>
<evidence type="ECO:0000256" key="7">
    <source>
        <dbReference type="ARBA" id="ARBA00047984"/>
    </source>
</evidence>
<dbReference type="PANTHER" id="PTHR47958">
    <property type="entry name" value="ATP-DEPENDENT RNA HELICASE DBP3"/>
    <property type="match status" value="1"/>
</dbReference>
<evidence type="ECO:0000256" key="2">
    <source>
        <dbReference type="ARBA" id="ARBA00022741"/>
    </source>
</evidence>
<dbReference type="Proteomes" id="UP000243423">
    <property type="component" value="Nucleomorph 2"/>
</dbReference>
<keyword evidence="4 9" id="KW-0347">Helicase</keyword>
<evidence type="ECO:0000256" key="6">
    <source>
        <dbReference type="ARBA" id="ARBA00022884"/>
    </source>
</evidence>
<dbReference type="GO" id="GO:0003723">
    <property type="term" value="F:RNA binding"/>
    <property type="evidence" value="ECO:0007669"/>
    <property type="project" value="UniProtKB-KW"/>
</dbReference>
<evidence type="ECO:0000256" key="8">
    <source>
        <dbReference type="PROSITE-ProRule" id="PRU00552"/>
    </source>
</evidence>
<dbReference type="InterPro" id="IPR000629">
    <property type="entry name" value="RNA-helicase_DEAD-box_CS"/>
</dbReference>
<dbReference type="PROSITE" id="PS00039">
    <property type="entry name" value="DEAD_ATP_HELICASE"/>
    <property type="match status" value="1"/>
</dbReference>
<dbReference type="Pfam" id="PF00271">
    <property type="entry name" value="Helicase_C"/>
    <property type="match status" value="1"/>
</dbReference>
<dbReference type="InterPro" id="IPR027417">
    <property type="entry name" value="P-loop_NTPase"/>
</dbReference>
<keyword evidence="5 9" id="KW-0067">ATP-binding</keyword>
<feature type="domain" description="Helicase C-terminal" evidence="11">
    <location>
        <begin position="230"/>
        <end position="390"/>
    </location>
</feature>
<dbReference type="Pfam" id="PF00270">
    <property type="entry name" value="DEAD"/>
    <property type="match status" value="1"/>
</dbReference>
<feature type="domain" description="Helicase ATP-binding" evidence="10">
    <location>
        <begin position="48"/>
        <end position="219"/>
    </location>
</feature>
<dbReference type="Gene3D" id="3.40.50.300">
    <property type="entry name" value="P-loop containing nucleotide triphosphate hydrolases"/>
    <property type="match status" value="2"/>
</dbReference>
<evidence type="ECO:0000256" key="5">
    <source>
        <dbReference type="ARBA" id="ARBA00022840"/>
    </source>
</evidence>
<dbReference type="PROSITE" id="PS51195">
    <property type="entry name" value="Q_MOTIF"/>
    <property type="match status" value="1"/>
</dbReference>
<reference evidence="13 14" key="1">
    <citation type="journal article" date="2011" name="Genome Biol. Evol.">
        <title>Complete nucleomorph genome sequence of the nonphotosynthetic alga Cryptomonas paramecium reveals a core nucleomorph gene set.</title>
        <authorList>
            <person name="Tanifuji G."/>
            <person name="Onodera N.T."/>
            <person name="Wheeler T.J."/>
            <person name="Dlutek M."/>
            <person name="Donaher N."/>
            <person name="Archibald J.M."/>
        </authorList>
    </citation>
    <scope>NUCLEOTIDE SEQUENCE [LARGE SCALE GENOMIC DNA]</scope>
    <source>
        <strain evidence="13 14">CCAP977/2A</strain>
    </source>
</reference>
<keyword evidence="6" id="KW-0694">RNA-binding</keyword>
<name>F2HHP3_9CRYP</name>
<protein>
    <recommendedName>
        <fullName evidence="1">RNA helicase</fullName>
        <ecNumber evidence="1">3.6.4.13</ecNumber>
    </recommendedName>
</protein>
<dbReference type="EC" id="3.6.4.13" evidence="1"/>
<evidence type="ECO:0000313" key="14">
    <source>
        <dbReference type="Proteomes" id="UP000243423"/>
    </source>
</evidence>
<evidence type="ECO:0000256" key="3">
    <source>
        <dbReference type="ARBA" id="ARBA00022801"/>
    </source>
</evidence>
<evidence type="ECO:0000256" key="4">
    <source>
        <dbReference type="ARBA" id="ARBA00022806"/>
    </source>
</evidence>
<geneLocation type="nucleomorph" evidence="13"/>
<dbReference type="SUPFAM" id="SSF52540">
    <property type="entry name" value="P-loop containing nucleoside triphosphate hydrolases"/>
    <property type="match status" value="1"/>
</dbReference>
<dbReference type="InterPro" id="IPR001650">
    <property type="entry name" value="Helicase_C-like"/>
</dbReference>
<evidence type="ECO:0000259" key="12">
    <source>
        <dbReference type="PROSITE" id="PS51195"/>
    </source>
</evidence>
<dbReference type="GO" id="GO:0005524">
    <property type="term" value="F:ATP binding"/>
    <property type="evidence" value="ECO:0007669"/>
    <property type="project" value="UniProtKB-KW"/>
</dbReference>
<dbReference type="CDD" id="cd18787">
    <property type="entry name" value="SF2_C_DEAD"/>
    <property type="match status" value="1"/>
</dbReference>
<gene>
    <name evidence="13" type="primary">eif4A</name>
    <name evidence="13" type="ORF">CPARA_2gp181</name>
</gene>
<dbReference type="InterPro" id="IPR014001">
    <property type="entry name" value="Helicase_ATP-bd"/>
</dbReference>
<sequence>MNNITNHHKNLFAESIESFDEMGLNDKLVQGIYGYGYEKPSLIQQRGILPLLKKRDVIAQAQSGTGKTATFVIGTLQNINRTTHSICVLTITPTRELAFQIEQSFKEIGVHLKVKTQVCVGGTRLSRDIRYLLKYNPRIIIATPGRLFDILSLNTKILKKLQYVIIDEADEMFSKGFKFQIYRIFKFVPKLCTIGLFSATLPKEIIQIVETIMNEPVRIFVKKNELTLEGIKQFYIAVEEKWKLEAVCDIYRLMKITQSIVYVNSKKKAEWLAEKMSSNGFEVLCLHGSITQADRSAIMKNFRLGIRRVLITTDLLSRGIDVQQVCLVINYDLPTSKEIYIHRIGRSGRFGKKGIAVNLLVKNEVFVLREIESYYNTTIEEMPLDINEYL</sequence>
<comment type="catalytic activity">
    <reaction evidence="7">
        <text>ATP + H2O = ADP + phosphate + H(+)</text>
        <dbReference type="Rhea" id="RHEA:13065"/>
        <dbReference type="ChEBI" id="CHEBI:15377"/>
        <dbReference type="ChEBI" id="CHEBI:15378"/>
        <dbReference type="ChEBI" id="CHEBI:30616"/>
        <dbReference type="ChEBI" id="CHEBI:43474"/>
        <dbReference type="ChEBI" id="CHEBI:456216"/>
        <dbReference type="EC" id="3.6.4.13"/>
    </reaction>
</comment>
<evidence type="ECO:0000256" key="9">
    <source>
        <dbReference type="RuleBase" id="RU000492"/>
    </source>
</evidence>
<dbReference type="InterPro" id="IPR014014">
    <property type="entry name" value="RNA_helicase_DEAD_Q_motif"/>
</dbReference>
<dbReference type="GO" id="GO:0003743">
    <property type="term" value="F:translation initiation factor activity"/>
    <property type="evidence" value="ECO:0007669"/>
    <property type="project" value="UniProtKB-KW"/>
</dbReference>
<accession>F2HHP3</accession>
<dbReference type="InterPro" id="IPR011545">
    <property type="entry name" value="DEAD/DEAH_box_helicase_dom"/>
</dbReference>
<dbReference type="CDD" id="cd17939">
    <property type="entry name" value="DEADc_EIF4A"/>
    <property type="match status" value="1"/>
</dbReference>
<dbReference type="GO" id="GO:0016787">
    <property type="term" value="F:hydrolase activity"/>
    <property type="evidence" value="ECO:0007669"/>
    <property type="project" value="UniProtKB-KW"/>
</dbReference>
<evidence type="ECO:0000259" key="10">
    <source>
        <dbReference type="PROSITE" id="PS51192"/>
    </source>
</evidence>
<dbReference type="GO" id="GO:0003724">
    <property type="term" value="F:RNA helicase activity"/>
    <property type="evidence" value="ECO:0007669"/>
    <property type="project" value="UniProtKB-EC"/>
</dbReference>
<keyword evidence="2 9" id="KW-0547">Nucleotide-binding</keyword>
<dbReference type="RefSeq" id="XP_003239737.1">
    <property type="nucleotide sequence ID" value="XM_003239689.1"/>
</dbReference>